<dbReference type="SUPFAM" id="SSF103473">
    <property type="entry name" value="MFS general substrate transporter"/>
    <property type="match status" value="1"/>
</dbReference>
<feature type="transmembrane region" description="Helical" evidence="2">
    <location>
        <begin position="178"/>
        <end position="196"/>
    </location>
</feature>
<dbReference type="InterPro" id="IPR011701">
    <property type="entry name" value="MFS"/>
</dbReference>
<dbReference type="GO" id="GO:0022857">
    <property type="term" value="F:transmembrane transporter activity"/>
    <property type="evidence" value="ECO:0007669"/>
    <property type="project" value="InterPro"/>
</dbReference>
<feature type="region of interest" description="Disordered" evidence="1">
    <location>
        <begin position="240"/>
        <end position="265"/>
    </location>
</feature>
<organism evidence="3 4">
    <name type="scientific">Branchiostoma lanceolatum</name>
    <name type="common">Common lancelet</name>
    <name type="synonym">Amphioxus lanceolatum</name>
    <dbReference type="NCBI Taxonomy" id="7740"/>
    <lineage>
        <taxon>Eukaryota</taxon>
        <taxon>Metazoa</taxon>
        <taxon>Chordata</taxon>
        <taxon>Cephalochordata</taxon>
        <taxon>Leptocardii</taxon>
        <taxon>Amphioxiformes</taxon>
        <taxon>Branchiostomatidae</taxon>
        <taxon>Branchiostoma</taxon>
    </lineage>
</organism>
<feature type="transmembrane region" description="Helical" evidence="2">
    <location>
        <begin position="118"/>
        <end position="137"/>
    </location>
</feature>
<keyword evidence="4" id="KW-1185">Reference proteome</keyword>
<evidence type="ECO:0000313" key="4">
    <source>
        <dbReference type="Proteomes" id="UP000838412"/>
    </source>
</evidence>
<feature type="transmembrane region" description="Helical" evidence="2">
    <location>
        <begin position="12"/>
        <end position="36"/>
    </location>
</feature>
<keyword evidence="2" id="KW-0812">Transmembrane</keyword>
<accession>A0A8K0EBK5</accession>
<evidence type="ECO:0000256" key="1">
    <source>
        <dbReference type="SAM" id="MobiDB-lite"/>
    </source>
</evidence>
<feature type="transmembrane region" description="Helical" evidence="2">
    <location>
        <begin position="143"/>
        <end position="166"/>
    </location>
</feature>
<name>A0A8K0EBK5_BRALA</name>
<dbReference type="AlphaFoldDB" id="A0A8K0EBK5"/>
<dbReference type="InterPro" id="IPR036259">
    <property type="entry name" value="MFS_trans_sf"/>
</dbReference>
<keyword evidence="2" id="KW-0472">Membrane</keyword>
<feature type="transmembrane region" description="Helical" evidence="2">
    <location>
        <begin position="208"/>
        <end position="230"/>
    </location>
</feature>
<feature type="compositionally biased region" description="Basic and acidic residues" evidence="1">
    <location>
        <begin position="243"/>
        <end position="260"/>
    </location>
</feature>
<dbReference type="PANTHER" id="PTHR20765:SF1">
    <property type="entry name" value="EQUILIBRATIVE NUCLEOBASE TRANSPORTER 1"/>
    <property type="match status" value="1"/>
</dbReference>
<feature type="transmembrane region" description="Helical" evidence="2">
    <location>
        <begin position="465"/>
        <end position="485"/>
    </location>
</feature>
<dbReference type="CDD" id="cd06174">
    <property type="entry name" value="MFS"/>
    <property type="match status" value="1"/>
</dbReference>
<feature type="transmembrane region" description="Helical" evidence="2">
    <location>
        <begin position="403"/>
        <end position="424"/>
    </location>
</feature>
<evidence type="ECO:0000256" key="2">
    <source>
        <dbReference type="SAM" id="Phobius"/>
    </source>
</evidence>
<feature type="transmembrane region" description="Helical" evidence="2">
    <location>
        <begin position="282"/>
        <end position="303"/>
    </location>
</feature>
<gene>
    <name evidence="3" type="primary">SLC43A3</name>
    <name evidence="3" type="ORF">BLAG_LOCUS6341</name>
</gene>
<feature type="transmembrane region" description="Helical" evidence="2">
    <location>
        <begin position="363"/>
        <end position="383"/>
    </location>
</feature>
<feature type="transmembrane region" description="Helical" evidence="2">
    <location>
        <begin position="323"/>
        <end position="342"/>
    </location>
</feature>
<reference evidence="3" key="1">
    <citation type="submission" date="2022-01" db="EMBL/GenBank/DDBJ databases">
        <authorList>
            <person name="Braso-Vives M."/>
        </authorList>
    </citation>
    <scope>NUCLEOTIDE SEQUENCE</scope>
</reference>
<dbReference type="PANTHER" id="PTHR20765">
    <property type="entry name" value="SOLUTE CARRIER FAMILY 43 MEMBER 3-RELATED"/>
    <property type="match status" value="1"/>
</dbReference>
<dbReference type="InterPro" id="IPR027197">
    <property type="entry name" value="SLC43A3"/>
</dbReference>
<dbReference type="OrthoDB" id="330047at2759"/>
<proteinExistence type="predicted"/>
<dbReference type="Gene3D" id="1.20.1250.20">
    <property type="entry name" value="MFS general substrate transporter like domains"/>
    <property type="match status" value="1"/>
</dbReference>
<dbReference type="Pfam" id="PF07690">
    <property type="entry name" value="MFS_1"/>
    <property type="match status" value="1"/>
</dbReference>
<dbReference type="Proteomes" id="UP000838412">
    <property type="component" value="Chromosome 13"/>
</dbReference>
<dbReference type="EMBL" id="OV696698">
    <property type="protein sequence ID" value="CAH1243345.1"/>
    <property type="molecule type" value="Genomic_DNA"/>
</dbReference>
<feature type="transmembrane region" description="Helical" evidence="2">
    <location>
        <begin position="436"/>
        <end position="459"/>
    </location>
</feature>
<protein>
    <submittedName>
        <fullName evidence="3">SLC43A3 protein</fullName>
    </submittedName>
</protein>
<keyword evidence="2" id="KW-1133">Transmembrane helix</keyword>
<sequence>MAKPRFEKRFLLLGISVLEMLLFSGIIYGWTSLVYILKQEGYFSDLCGASSSNSTEQHAQINCQGSPDSNSSSHGAHCHPKCLQQDATLTQVFAISVIMSQVASLFAGMALDYLGLRFIRTCFSTLVATAALFLGFSKREYPYVLFVYPGMILLGMCANVTLLANVTVGNLFGSRRSTVITIITGSFGSSPITFLVQKLLYTHFDVPFQHMCFALACLCVPSLLATFTLYPNKFLPNVQQGNSKDDQETQELHQESKEDSGPAQPRETFVQAMTSRLYLFHLAYVSIMNLNVIILLGTANIWFNTVTRNNNEQVSFWTDVLGFFQMSNVLVSPLCGFVYDLGLKSRFFEGPTQNARRRAAVPVFVVTSLVSSLLFFFTTLSVWNAPSVDSSTGLAMTSAPDMFLTFALHIVSRAFIYGGNTAFIANSFPAEHLGRLIGLSYLVAGLVGLLQYPLITWIKTDGSPFYVYVFVFVVSVLTFGHPAYIKYHCRDVSELEDSARRLPSSTQQLPKKPEYNNPDVCHWKETCV</sequence>
<feature type="transmembrane region" description="Helical" evidence="2">
    <location>
        <begin position="92"/>
        <end position="111"/>
    </location>
</feature>
<evidence type="ECO:0000313" key="3">
    <source>
        <dbReference type="EMBL" id="CAH1243345.1"/>
    </source>
</evidence>